<sequence>MIHGLSNTNKRKQTNRTMAQPSKFNFELSAKVILHDFKDIELGHDELRDMIKEGLNDNDEDIIEEILVQPSFFTVTIICKNKKGLKKALRGDRVEPRFTILPGQAAKDTIPVLIKSKEVVRLVPQKLIMGLVRNYKVQSYRVEPPREGIPDKERGVIVHFYKDQDISSFYDENNTKEHYFKFFNAYKILAETSKTFNIANLNDNEARFFVDDDQYESAISNQGALIKWLITKYNLTGESNKKTKITATEEMSKTGKPYTLGRLTLCKPENKAKLEGQVAHNSQLDIRMTFWKKRMINNDNKNKNNNNNNYINNNKNSNIQDNEEFISLVNRVGNLEIGLGEIKAAEAETKTQVEKVVREVAEVRTTLQARMDKSDALSAQLLAALGKFNGPNGANQAKFAQDEEEATGDGSEIPKGSSKRPKSSRDDDEYTPDSDDNDVDMSINEVPKRSKLNDGSMRRSSRGKSTE</sequence>
<evidence type="ECO:0000313" key="2">
    <source>
        <dbReference type="EMBL" id="KAL0492111.1"/>
    </source>
</evidence>
<dbReference type="EMBL" id="JAOPGA020002028">
    <property type="protein sequence ID" value="KAL0492111.1"/>
    <property type="molecule type" value="Genomic_DNA"/>
</dbReference>
<gene>
    <name evidence="2" type="ORF">AKO1_002150</name>
</gene>
<proteinExistence type="predicted"/>
<protein>
    <submittedName>
        <fullName evidence="2">Uncharacterized protein</fullName>
    </submittedName>
</protein>
<dbReference type="Proteomes" id="UP001431209">
    <property type="component" value="Unassembled WGS sequence"/>
</dbReference>
<comment type="caution">
    <text evidence="2">The sequence shown here is derived from an EMBL/GenBank/DDBJ whole genome shotgun (WGS) entry which is preliminary data.</text>
</comment>
<reference evidence="2 3" key="1">
    <citation type="submission" date="2024-03" db="EMBL/GenBank/DDBJ databases">
        <title>The Acrasis kona genome and developmental transcriptomes reveal deep origins of eukaryotic multicellular pathways.</title>
        <authorList>
            <person name="Sheikh S."/>
            <person name="Fu C.-J."/>
            <person name="Brown M.W."/>
            <person name="Baldauf S.L."/>
        </authorList>
    </citation>
    <scope>NUCLEOTIDE SEQUENCE [LARGE SCALE GENOMIC DNA]</scope>
    <source>
        <strain evidence="2 3">ATCC MYA-3509</strain>
    </source>
</reference>
<keyword evidence="3" id="KW-1185">Reference proteome</keyword>
<feature type="region of interest" description="Disordered" evidence="1">
    <location>
        <begin position="1"/>
        <end position="20"/>
    </location>
</feature>
<dbReference type="AlphaFoldDB" id="A0AAW2ZTT2"/>
<name>A0AAW2ZTT2_9EUKA</name>
<accession>A0AAW2ZTT2</accession>
<feature type="region of interest" description="Disordered" evidence="1">
    <location>
        <begin position="389"/>
        <end position="467"/>
    </location>
</feature>
<evidence type="ECO:0000256" key="1">
    <source>
        <dbReference type="SAM" id="MobiDB-lite"/>
    </source>
</evidence>
<evidence type="ECO:0000313" key="3">
    <source>
        <dbReference type="Proteomes" id="UP001431209"/>
    </source>
</evidence>
<feature type="compositionally biased region" description="Acidic residues" evidence="1">
    <location>
        <begin position="426"/>
        <end position="439"/>
    </location>
</feature>
<organism evidence="2 3">
    <name type="scientific">Acrasis kona</name>
    <dbReference type="NCBI Taxonomy" id="1008807"/>
    <lineage>
        <taxon>Eukaryota</taxon>
        <taxon>Discoba</taxon>
        <taxon>Heterolobosea</taxon>
        <taxon>Tetramitia</taxon>
        <taxon>Eutetramitia</taxon>
        <taxon>Acrasidae</taxon>
        <taxon>Acrasis</taxon>
    </lineage>
</organism>